<dbReference type="Gene3D" id="3.40.50.300">
    <property type="entry name" value="P-loop containing nucleotide triphosphate hydrolases"/>
    <property type="match status" value="2"/>
</dbReference>
<dbReference type="PROSITE" id="PS51194">
    <property type="entry name" value="HELICASE_CTER"/>
    <property type="match status" value="1"/>
</dbReference>
<keyword evidence="2" id="KW-0378">Hydrolase</keyword>
<dbReference type="SMART" id="SM00487">
    <property type="entry name" value="DEXDc"/>
    <property type="match status" value="1"/>
</dbReference>
<dbReference type="InterPro" id="IPR001650">
    <property type="entry name" value="Helicase_C-like"/>
</dbReference>
<dbReference type="CDD" id="cd18787">
    <property type="entry name" value="SF2_C_DEAD"/>
    <property type="match status" value="1"/>
</dbReference>
<proteinExistence type="predicted"/>
<name>A0ABS9H570_9BACL</name>
<keyword evidence="8" id="KW-1185">Reference proteome</keyword>
<evidence type="ECO:0000256" key="4">
    <source>
        <dbReference type="ARBA" id="ARBA00022840"/>
    </source>
</evidence>
<dbReference type="PROSITE" id="PS51192">
    <property type="entry name" value="HELICASE_ATP_BIND_1"/>
    <property type="match status" value="1"/>
</dbReference>
<organism evidence="7 8">
    <name type="scientific">Pseudalkalibacillus berkeleyi</name>
    <dbReference type="NCBI Taxonomy" id="1069813"/>
    <lineage>
        <taxon>Bacteria</taxon>
        <taxon>Bacillati</taxon>
        <taxon>Bacillota</taxon>
        <taxon>Bacilli</taxon>
        <taxon>Bacillales</taxon>
        <taxon>Fictibacillaceae</taxon>
        <taxon>Pseudalkalibacillus</taxon>
    </lineage>
</organism>
<keyword evidence="4" id="KW-0067">ATP-binding</keyword>
<reference evidence="7 8" key="1">
    <citation type="submission" date="2022-01" db="EMBL/GenBank/DDBJ databases">
        <title>Alkalihalobacillus sp. EGI L200015, a novel bacterium isolated from a salt lake sediment.</title>
        <authorList>
            <person name="Gao L."/>
            <person name="Fang B.-Z."/>
            <person name="Li W.-J."/>
        </authorList>
    </citation>
    <scope>NUCLEOTIDE SEQUENCE [LARGE SCALE GENOMIC DNA]</scope>
    <source>
        <strain evidence="7 8">KCTC 12718</strain>
    </source>
</reference>
<dbReference type="InterPro" id="IPR011545">
    <property type="entry name" value="DEAD/DEAH_box_helicase_dom"/>
</dbReference>
<dbReference type="Pfam" id="PF00271">
    <property type="entry name" value="Helicase_C"/>
    <property type="match status" value="1"/>
</dbReference>
<protein>
    <submittedName>
        <fullName evidence="7">DEAD/DEAH box helicase</fullName>
    </submittedName>
</protein>
<feature type="domain" description="Helicase C-terminal" evidence="6">
    <location>
        <begin position="217"/>
        <end position="376"/>
    </location>
</feature>
<dbReference type="SUPFAM" id="SSF52540">
    <property type="entry name" value="P-loop containing nucleoside triphosphate hydrolases"/>
    <property type="match status" value="1"/>
</dbReference>
<feature type="domain" description="Helicase ATP-binding" evidence="5">
    <location>
        <begin position="35"/>
        <end position="206"/>
    </location>
</feature>
<dbReference type="Proteomes" id="UP001649381">
    <property type="component" value="Unassembled WGS sequence"/>
</dbReference>
<dbReference type="SMART" id="SM00490">
    <property type="entry name" value="HELICc"/>
    <property type="match status" value="1"/>
</dbReference>
<sequence>MSNTLETLNITNPFLQKAWEKSQFKEPTKIQTDAIPEILDGGDVIAESPTGTGKTLAYLLPILEKIDPNQKDPQALIMASSRELVMQIFEEVQKWAEGSGISGASMIGGANVKRQIEKLKKKHPQIIIGTPGRVEELIKTKKLKMHEVKTIVLDEGDQLLVPEHNKTIQSIIKSTLSERQVLLFSATLPPKTEEVGRSFMKDPQVLKVNRTPQKNGKVDHVYVVCDRRDKVKNLEKLSRLKNMKGLAFGKDIGELSVMTEKLEYNRIPVDVLHSEMKKIERQNALQQFRDGKSNLLLATDVAARGLDIKGLTHVIQVDTAEDEDQYLHRAGRTGRAGASGTIVSLVTPGEEKVLKRIVNKLDLTLEKKTFYAGELVDEK</sequence>
<dbReference type="Pfam" id="PF00270">
    <property type="entry name" value="DEAD"/>
    <property type="match status" value="1"/>
</dbReference>
<keyword evidence="1" id="KW-0547">Nucleotide-binding</keyword>
<evidence type="ECO:0000256" key="3">
    <source>
        <dbReference type="ARBA" id="ARBA00022806"/>
    </source>
</evidence>
<evidence type="ECO:0000313" key="7">
    <source>
        <dbReference type="EMBL" id="MCF6139226.1"/>
    </source>
</evidence>
<keyword evidence="3 7" id="KW-0347">Helicase</keyword>
<dbReference type="GO" id="GO:0004386">
    <property type="term" value="F:helicase activity"/>
    <property type="evidence" value="ECO:0007669"/>
    <property type="project" value="UniProtKB-KW"/>
</dbReference>
<gene>
    <name evidence="7" type="ORF">L2716_15935</name>
</gene>
<evidence type="ECO:0000313" key="8">
    <source>
        <dbReference type="Proteomes" id="UP001649381"/>
    </source>
</evidence>
<evidence type="ECO:0000256" key="1">
    <source>
        <dbReference type="ARBA" id="ARBA00022741"/>
    </source>
</evidence>
<evidence type="ECO:0000259" key="6">
    <source>
        <dbReference type="PROSITE" id="PS51194"/>
    </source>
</evidence>
<evidence type="ECO:0000256" key="2">
    <source>
        <dbReference type="ARBA" id="ARBA00022801"/>
    </source>
</evidence>
<dbReference type="InterPro" id="IPR027417">
    <property type="entry name" value="P-loop_NTPase"/>
</dbReference>
<comment type="caution">
    <text evidence="7">The sequence shown here is derived from an EMBL/GenBank/DDBJ whole genome shotgun (WGS) entry which is preliminary data.</text>
</comment>
<dbReference type="InterPro" id="IPR050547">
    <property type="entry name" value="DEAD_box_RNA_helicases"/>
</dbReference>
<dbReference type="RefSeq" id="WP_236337994.1">
    <property type="nucleotide sequence ID" value="NZ_JAKIJS010000002.1"/>
</dbReference>
<dbReference type="InterPro" id="IPR044742">
    <property type="entry name" value="DEAD/DEAH_RhlB"/>
</dbReference>
<dbReference type="EMBL" id="JAKIJS010000002">
    <property type="protein sequence ID" value="MCF6139226.1"/>
    <property type="molecule type" value="Genomic_DNA"/>
</dbReference>
<evidence type="ECO:0000259" key="5">
    <source>
        <dbReference type="PROSITE" id="PS51192"/>
    </source>
</evidence>
<dbReference type="PANTHER" id="PTHR47963">
    <property type="entry name" value="DEAD-BOX ATP-DEPENDENT RNA HELICASE 47, MITOCHONDRIAL"/>
    <property type="match status" value="1"/>
</dbReference>
<accession>A0ABS9H570</accession>
<dbReference type="CDD" id="cd00268">
    <property type="entry name" value="DEADc"/>
    <property type="match status" value="1"/>
</dbReference>
<dbReference type="InterPro" id="IPR014001">
    <property type="entry name" value="Helicase_ATP-bd"/>
</dbReference>
<dbReference type="PANTHER" id="PTHR47963:SF7">
    <property type="entry name" value="ATP-DEPENDENT RNA HELICASE YFML-RELATED"/>
    <property type="match status" value="1"/>
</dbReference>